<dbReference type="InterPro" id="IPR006680">
    <property type="entry name" value="Amidohydro-rel"/>
</dbReference>
<dbReference type="Gene3D" id="3.20.20.140">
    <property type="entry name" value="Metal-dependent hydrolases"/>
    <property type="match status" value="1"/>
</dbReference>
<dbReference type="SUPFAM" id="SSF51338">
    <property type="entry name" value="Composite domain of metallo-dependent hydrolases"/>
    <property type="match status" value="2"/>
</dbReference>
<dbReference type="EMBL" id="FQWL01000006">
    <property type="protein sequence ID" value="SHG97295.1"/>
    <property type="molecule type" value="Genomic_DNA"/>
</dbReference>
<dbReference type="SUPFAM" id="SSF51556">
    <property type="entry name" value="Metallo-dependent hydrolases"/>
    <property type="match status" value="1"/>
</dbReference>
<evidence type="ECO:0000259" key="1">
    <source>
        <dbReference type="Pfam" id="PF01979"/>
    </source>
</evidence>
<dbReference type="Gene3D" id="2.30.40.10">
    <property type="entry name" value="Urease, subunit C, domain 1"/>
    <property type="match status" value="1"/>
</dbReference>
<dbReference type="InterPro" id="IPR011059">
    <property type="entry name" value="Metal-dep_hydrolase_composite"/>
</dbReference>
<dbReference type="InterPro" id="IPR032466">
    <property type="entry name" value="Metal_Hydrolase"/>
</dbReference>
<sequence length="431" mass="46773">MKTIMGKFLTIQPFLLIFSIISLSAQEESKAIWAGRMVDVKASKILKNVIILIEGDKIQDIVSMDKKDNLSNVIDLSEYTVLPGLIDCHTHLTDPSFDTSIDVYELPIASYGILGATYAKKTLEAGFTTVRDVGGDFYTDVALRDAIKKGWAEGPRMYVSGKALTITGGHGAWANWMAPHLGLRHNPGNPVDGPAAIRKRTRTLMKNGVDLIKINATGGFGTANSIPGAASFTIEEMKAAVEEAKKRGLKVAAHAHGADGIKNAVRAGVNSIEHGTFLDQESIDLMKENKVFLVMDLLAAYVDLIEKNEDYSDKGLNKGNEGIYRDLEATFFNAYTQGVLMAFGTDASIFEHGRNAEQFSLMQKAGIPPKDILKSATLHAAALIGVGEKTGSIKKGKWADIIAVRGNPLEDISVLEKVEFVMKAGKVYKLQ</sequence>
<dbReference type="PANTHER" id="PTHR43135:SF3">
    <property type="entry name" value="ALPHA-D-RIBOSE 1-METHYLPHOSPHONATE 5-TRIPHOSPHATE DIPHOSPHATASE"/>
    <property type="match status" value="1"/>
</dbReference>
<dbReference type="PANTHER" id="PTHR43135">
    <property type="entry name" value="ALPHA-D-RIBOSE 1-METHYLPHOSPHONATE 5-TRIPHOSPHATE DIPHOSPHATASE"/>
    <property type="match status" value="1"/>
</dbReference>
<name>A0A1M5P6F2_9FLAO</name>
<dbReference type="Proteomes" id="UP000184532">
    <property type="component" value="Unassembled WGS sequence"/>
</dbReference>
<dbReference type="InterPro" id="IPR051781">
    <property type="entry name" value="Metallo-dep_Hydrolase"/>
</dbReference>
<dbReference type="GO" id="GO:0016810">
    <property type="term" value="F:hydrolase activity, acting on carbon-nitrogen (but not peptide) bonds"/>
    <property type="evidence" value="ECO:0007669"/>
    <property type="project" value="InterPro"/>
</dbReference>
<dbReference type="CDD" id="cd01299">
    <property type="entry name" value="Met_dep_hydrolase_A"/>
    <property type="match status" value="1"/>
</dbReference>
<organism evidence="2 3">
    <name type="scientific">Flagellimonas flava</name>
    <dbReference type="NCBI Taxonomy" id="570519"/>
    <lineage>
        <taxon>Bacteria</taxon>
        <taxon>Pseudomonadati</taxon>
        <taxon>Bacteroidota</taxon>
        <taxon>Flavobacteriia</taxon>
        <taxon>Flavobacteriales</taxon>
        <taxon>Flavobacteriaceae</taxon>
        <taxon>Flagellimonas</taxon>
    </lineage>
</organism>
<gene>
    <name evidence="2" type="ORF">SAMN04488116_3092</name>
</gene>
<dbReference type="RefSeq" id="WP_084732681.1">
    <property type="nucleotide sequence ID" value="NZ_FQWL01000006.1"/>
</dbReference>
<accession>A0A1M5P6F2</accession>
<evidence type="ECO:0000313" key="2">
    <source>
        <dbReference type="EMBL" id="SHG97295.1"/>
    </source>
</evidence>
<reference evidence="3" key="1">
    <citation type="submission" date="2016-11" db="EMBL/GenBank/DDBJ databases">
        <authorList>
            <person name="Varghese N."/>
            <person name="Submissions S."/>
        </authorList>
    </citation>
    <scope>NUCLEOTIDE SEQUENCE [LARGE SCALE GENOMIC DNA]</scope>
    <source>
        <strain evidence="3">DSM 22638</strain>
    </source>
</reference>
<dbReference type="Pfam" id="PF01979">
    <property type="entry name" value="Amidohydro_1"/>
    <property type="match status" value="1"/>
</dbReference>
<dbReference type="OrthoDB" id="9797498at2"/>
<dbReference type="AlphaFoldDB" id="A0A1M5P6F2"/>
<protein>
    <submittedName>
        <fullName evidence="2">Imidazolonepropionase</fullName>
    </submittedName>
</protein>
<dbReference type="STRING" id="570519.SAMN04488116_3092"/>
<evidence type="ECO:0000313" key="3">
    <source>
        <dbReference type="Proteomes" id="UP000184532"/>
    </source>
</evidence>
<feature type="domain" description="Amidohydrolase-related" evidence="1">
    <location>
        <begin position="80"/>
        <end position="427"/>
    </location>
</feature>
<proteinExistence type="predicted"/>
<dbReference type="InterPro" id="IPR057744">
    <property type="entry name" value="OTAase-like"/>
</dbReference>
<keyword evidence="3" id="KW-1185">Reference proteome</keyword>